<reference evidence="1" key="1">
    <citation type="submission" date="2021-02" db="EMBL/GenBank/DDBJ databases">
        <authorList>
            <person name="Nowell W R."/>
        </authorList>
    </citation>
    <scope>NUCLEOTIDE SEQUENCE</scope>
    <source>
        <strain evidence="1">Ploen Becks lab</strain>
    </source>
</reference>
<gene>
    <name evidence="1" type="ORF">OXX778_LOCUS13887</name>
</gene>
<comment type="caution">
    <text evidence="1">The sequence shown here is derived from an EMBL/GenBank/DDBJ whole genome shotgun (WGS) entry which is preliminary data.</text>
</comment>
<organism evidence="1 2">
    <name type="scientific">Brachionus calyciflorus</name>
    <dbReference type="NCBI Taxonomy" id="104777"/>
    <lineage>
        <taxon>Eukaryota</taxon>
        <taxon>Metazoa</taxon>
        <taxon>Spiralia</taxon>
        <taxon>Gnathifera</taxon>
        <taxon>Rotifera</taxon>
        <taxon>Eurotatoria</taxon>
        <taxon>Monogononta</taxon>
        <taxon>Pseudotrocha</taxon>
        <taxon>Ploima</taxon>
        <taxon>Brachionidae</taxon>
        <taxon>Brachionus</taxon>
    </lineage>
</organism>
<protein>
    <submittedName>
        <fullName evidence="1">Uncharacterized protein</fullName>
    </submittedName>
</protein>
<accession>A0A814D3X1</accession>
<keyword evidence="2" id="KW-1185">Reference proteome</keyword>
<proteinExistence type="predicted"/>
<name>A0A814D3X1_9BILA</name>
<evidence type="ECO:0000313" key="1">
    <source>
        <dbReference type="EMBL" id="CAF0949957.1"/>
    </source>
</evidence>
<sequence length="109" mass="12529">MCSEKRNVLLLIDNAAGHEDIIELTADEPIVSIEKEINDPETIDRDLEELKVININEALSYANQLEIFFAQSNHSKYSDLEFFKELKTKIQSKKEKSTVQSSIKNFLIN</sequence>
<dbReference type="AlphaFoldDB" id="A0A814D3X1"/>
<dbReference type="EMBL" id="CAJNOC010002756">
    <property type="protein sequence ID" value="CAF0949957.1"/>
    <property type="molecule type" value="Genomic_DNA"/>
</dbReference>
<dbReference type="Proteomes" id="UP000663879">
    <property type="component" value="Unassembled WGS sequence"/>
</dbReference>
<evidence type="ECO:0000313" key="2">
    <source>
        <dbReference type="Proteomes" id="UP000663879"/>
    </source>
</evidence>